<dbReference type="AlphaFoldDB" id="A0A3N0I322"/>
<protein>
    <recommendedName>
        <fullName evidence="1">DUF4015 domain-containing protein</fullName>
    </recommendedName>
</protein>
<comment type="caution">
    <text evidence="2">The sequence shown here is derived from an EMBL/GenBank/DDBJ whole genome shotgun (WGS) entry which is preliminary data.</text>
</comment>
<proteinExistence type="predicted"/>
<evidence type="ECO:0000259" key="1">
    <source>
        <dbReference type="Pfam" id="PF13200"/>
    </source>
</evidence>
<evidence type="ECO:0000313" key="2">
    <source>
        <dbReference type="EMBL" id="RNM31409.1"/>
    </source>
</evidence>
<dbReference type="EMBL" id="RJQC01000001">
    <property type="protein sequence ID" value="RNM31409.1"/>
    <property type="molecule type" value="Genomic_DNA"/>
</dbReference>
<keyword evidence="3" id="KW-1185">Reference proteome</keyword>
<evidence type="ECO:0000313" key="3">
    <source>
        <dbReference type="Proteomes" id="UP000276568"/>
    </source>
</evidence>
<sequence>MNKKNQKRLQMLKESYRHHKKGLFITVLVIFALVICVPQVDALIHPKRYIACSGDTLEVTVSYYAKNDEAGQRVVSIPRGSEVELRELGEKTSTIVYKNETLTVDNDHLVDNLEDAIQIKYVYPRRLLNLLINKQGKLSDMVVRKGEKVKVVSVKTEDLDRKTGRIQWYQVKKNGKKYWINGAHVETTKSAATANYAQDITYSTYWDDYYGKGYSKDAYVDQIDYKPQPASRYADNPIRTDINSVHVSLSNLKNHKKYYLSLIKKTGINSITIECKGDGGNLFYDSDVPKKYLSKPSEALTGSVMSKQELKDLIHEFQDAGYYMIARCVTFKDSIFAKQNKKEAIVDKKGNFIEINDEYWPSIYSRKAWMYNVDICKEIAQMGINEIQFDYCRFPDGTASQKDDLNMRNTYNESKAAAIQGFFTYAKDQISPYHVYVAADVFAWPIVVQDDQDIGQFFPAIANVVDVVCPMPYTDLFSQGAMDIADPTAVPKKTLYKFSTIAKRQMDEIGTQAIYRTWIQAYSPFDASDVKAEIKGINKAGFEGYLIWFGNGDPNDLKGVQKGFVDSKIKN</sequence>
<dbReference type="RefSeq" id="WP_128519566.1">
    <property type="nucleotide sequence ID" value="NZ_JBMNSH010000065.1"/>
</dbReference>
<dbReference type="OrthoDB" id="9774125at2"/>
<dbReference type="Pfam" id="PF13200">
    <property type="entry name" value="DUF4015"/>
    <property type="match status" value="1"/>
</dbReference>
<reference evidence="2 3" key="1">
    <citation type="submission" date="2018-11" db="EMBL/GenBank/DDBJ databases">
        <title>Clostridium sp. nov., a member of the family Erysipelotrichaceae isolated from pig faeces.</title>
        <authorList>
            <person name="Chang Y.-H."/>
        </authorList>
    </citation>
    <scope>NUCLEOTIDE SEQUENCE [LARGE SCALE GENOMIC DNA]</scope>
    <source>
        <strain evidence="2 3">YH-panp20</strain>
    </source>
</reference>
<name>A0A3N0I322_9FIRM</name>
<dbReference type="InterPro" id="IPR025275">
    <property type="entry name" value="DUF4015"/>
</dbReference>
<accession>A0A3N0I322</accession>
<gene>
    <name evidence="2" type="ORF">EDX97_02295</name>
</gene>
<organism evidence="2 3">
    <name type="scientific">Absicoccus porci</name>
    <dbReference type="NCBI Taxonomy" id="2486576"/>
    <lineage>
        <taxon>Bacteria</taxon>
        <taxon>Bacillati</taxon>
        <taxon>Bacillota</taxon>
        <taxon>Erysipelotrichia</taxon>
        <taxon>Erysipelotrichales</taxon>
        <taxon>Erysipelotrichaceae</taxon>
        <taxon>Absicoccus</taxon>
    </lineage>
</organism>
<feature type="domain" description="DUF4015" evidence="1">
    <location>
        <begin position="245"/>
        <end position="548"/>
    </location>
</feature>
<dbReference type="Proteomes" id="UP000276568">
    <property type="component" value="Unassembled WGS sequence"/>
</dbReference>